<dbReference type="InterPro" id="IPR051532">
    <property type="entry name" value="Ester_Hydrolysis_Enzymes"/>
</dbReference>
<feature type="compositionally biased region" description="Low complexity" evidence="1">
    <location>
        <begin position="68"/>
        <end position="84"/>
    </location>
</feature>
<dbReference type="InterPro" id="IPR036514">
    <property type="entry name" value="SGNH_hydro_sf"/>
</dbReference>
<protein>
    <submittedName>
        <fullName evidence="3">Arylesterase</fullName>
    </submittedName>
</protein>
<dbReference type="GO" id="GO:0004622">
    <property type="term" value="F:phosphatidylcholine lysophospholipase activity"/>
    <property type="evidence" value="ECO:0007669"/>
    <property type="project" value="TreeGrafter"/>
</dbReference>
<sequence>MDTNAPAGTSKVTSRSTVRGCEPLRYSLVRPRATSMRWQSEVRRIGQGLWGAAVVLVAACSADRASTNGSTGAADSAAAPASVAENTPEGTDGAASSSAGGARRVQRVVFLGTSLTAGLGLDPEKAYPALLQAKADSAGYAVRIVNAGLSGETSAGALRRAGWVLDQPAAMVVLEVGANDGLRGVDPDSTYANLVKLVAAVRAGQPGVSLALVQMEAPTNLGRSYTTRFHTAYERAARETGIPLWPFLLDGVAGDATLNQADGIHPNVVGSQRVAETVWRSLGPALAALQAAPSGMPSGTPPATP</sequence>
<dbReference type="CDD" id="cd01822">
    <property type="entry name" value="Lysophospholipase_L1_like"/>
    <property type="match status" value="1"/>
</dbReference>
<name>A0A3D4V8J5_9BACT</name>
<proteinExistence type="predicted"/>
<dbReference type="Pfam" id="PF13472">
    <property type="entry name" value="Lipase_GDSL_2"/>
    <property type="match status" value="1"/>
</dbReference>
<dbReference type="Gene3D" id="3.40.50.1110">
    <property type="entry name" value="SGNH hydrolase"/>
    <property type="match status" value="1"/>
</dbReference>
<reference evidence="3 4" key="1">
    <citation type="journal article" date="2018" name="Nat. Biotechnol.">
        <title>A standardized bacterial taxonomy based on genome phylogeny substantially revises the tree of life.</title>
        <authorList>
            <person name="Parks D.H."/>
            <person name="Chuvochina M."/>
            <person name="Waite D.W."/>
            <person name="Rinke C."/>
            <person name="Skarshewski A."/>
            <person name="Chaumeil P.A."/>
            <person name="Hugenholtz P."/>
        </authorList>
    </citation>
    <scope>NUCLEOTIDE SEQUENCE [LARGE SCALE GENOMIC DNA]</scope>
    <source>
        <strain evidence="3">UBA8844</strain>
    </source>
</reference>
<dbReference type="InterPro" id="IPR013830">
    <property type="entry name" value="SGNH_hydro"/>
</dbReference>
<evidence type="ECO:0000313" key="4">
    <source>
        <dbReference type="Proteomes" id="UP000264071"/>
    </source>
</evidence>
<dbReference type="AlphaFoldDB" id="A0A3D4V8J5"/>
<feature type="domain" description="SGNH hydrolase-type esterase" evidence="2">
    <location>
        <begin position="110"/>
        <end position="272"/>
    </location>
</feature>
<dbReference type="PANTHER" id="PTHR30383:SF24">
    <property type="entry name" value="THIOESTERASE 1_PROTEASE 1_LYSOPHOSPHOLIPASE L1"/>
    <property type="match status" value="1"/>
</dbReference>
<evidence type="ECO:0000259" key="2">
    <source>
        <dbReference type="Pfam" id="PF13472"/>
    </source>
</evidence>
<dbReference type="EMBL" id="DPIY01000009">
    <property type="protein sequence ID" value="HCT57453.1"/>
    <property type="molecule type" value="Genomic_DNA"/>
</dbReference>
<dbReference type="SUPFAM" id="SSF52266">
    <property type="entry name" value="SGNH hydrolase"/>
    <property type="match status" value="1"/>
</dbReference>
<dbReference type="PANTHER" id="PTHR30383">
    <property type="entry name" value="THIOESTERASE 1/PROTEASE 1/LYSOPHOSPHOLIPASE L1"/>
    <property type="match status" value="1"/>
</dbReference>
<accession>A0A3D4V8J5</accession>
<evidence type="ECO:0000256" key="1">
    <source>
        <dbReference type="SAM" id="MobiDB-lite"/>
    </source>
</evidence>
<evidence type="ECO:0000313" key="3">
    <source>
        <dbReference type="EMBL" id="HCT57453.1"/>
    </source>
</evidence>
<organism evidence="3 4">
    <name type="scientific">Gemmatimonas aurantiaca</name>
    <dbReference type="NCBI Taxonomy" id="173480"/>
    <lineage>
        <taxon>Bacteria</taxon>
        <taxon>Pseudomonadati</taxon>
        <taxon>Gemmatimonadota</taxon>
        <taxon>Gemmatimonadia</taxon>
        <taxon>Gemmatimonadales</taxon>
        <taxon>Gemmatimonadaceae</taxon>
        <taxon>Gemmatimonas</taxon>
    </lineage>
</organism>
<dbReference type="Proteomes" id="UP000264071">
    <property type="component" value="Unassembled WGS sequence"/>
</dbReference>
<feature type="region of interest" description="Disordered" evidence="1">
    <location>
        <begin position="68"/>
        <end position="99"/>
    </location>
</feature>
<comment type="caution">
    <text evidence="3">The sequence shown here is derived from an EMBL/GenBank/DDBJ whole genome shotgun (WGS) entry which is preliminary data.</text>
</comment>
<gene>
    <name evidence="3" type="ORF">DGD08_09655</name>
</gene>